<dbReference type="InterPro" id="IPR003362">
    <property type="entry name" value="Bact_transf"/>
</dbReference>
<comment type="caution">
    <text evidence="3">The sequence shown here is derived from an EMBL/GenBank/DDBJ whole genome shotgun (WGS) entry which is preliminary data.</text>
</comment>
<keyword evidence="3" id="KW-0808">Transferase</keyword>
<protein>
    <submittedName>
        <fullName evidence="3">UDP-galactose phosphate transferase</fullName>
    </submittedName>
</protein>
<dbReference type="PANTHER" id="PTHR30576">
    <property type="entry name" value="COLANIC BIOSYNTHESIS UDP-GLUCOSE LIPID CARRIER TRANSFERASE"/>
    <property type="match status" value="1"/>
</dbReference>
<dbReference type="GO" id="GO:0016780">
    <property type="term" value="F:phosphotransferase activity, for other substituted phosphate groups"/>
    <property type="evidence" value="ECO:0007669"/>
    <property type="project" value="TreeGrafter"/>
</dbReference>
<reference evidence="3 4" key="1">
    <citation type="submission" date="2017-07" db="EMBL/GenBank/DDBJ databases">
        <title>Draft whole genome sequences of clinical Proprionibacteriaceae strains.</title>
        <authorList>
            <person name="Bernier A.-M."/>
            <person name="Bernard K."/>
            <person name="Domingo M.-C."/>
        </authorList>
    </citation>
    <scope>NUCLEOTIDE SEQUENCE [LARGE SCALE GENOMIC DNA]</scope>
    <source>
        <strain evidence="3 4">NML 160184</strain>
    </source>
</reference>
<dbReference type="Pfam" id="PF02397">
    <property type="entry name" value="Bac_transf"/>
    <property type="match status" value="1"/>
</dbReference>
<evidence type="ECO:0000313" key="3">
    <source>
        <dbReference type="EMBL" id="OYN87980.1"/>
    </source>
</evidence>
<feature type="domain" description="Bacterial sugar transferase" evidence="2">
    <location>
        <begin position="23"/>
        <end position="195"/>
    </location>
</feature>
<evidence type="ECO:0000256" key="1">
    <source>
        <dbReference type="ARBA" id="ARBA00006464"/>
    </source>
</evidence>
<organism evidence="3 4">
    <name type="scientific">Parenemella sanctibonifatiensis</name>
    <dbReference type="NCBI Taxonomy" id="2016505"/>
    <lineage>
        <taxon>Bacteria</taxon>
        <taxon>Bacillati</taxon>
        <taxon>Actinomycetota</taxon>
        <taxon>Actinomycetes</taxon>
        <taxon>Propionibacteriales</taxon>
        <taxon>Propionibacteriaceae</taxon>
        <taxon>Parenemella</taxon>
    </lineage>
</organism>
<dbReference type="Proteomes" id="UP000216533">
    <property type="component" value="Unassembled WGS sequence"/>
</dbReference>
<dbReference type="AlphaFoldDB" id="A0A255E9N1"/>
<accession>A0A255E9N1</accession>
<gene>
    <name evidence="3" type="ORF">CGZ92_06925</name>
</gene>
<name>A0A255E9N1_9ACTN</name>
<sequence length="217" mass="24247">MSSPNLWRHAVSAREHRPYDRTKRAIDIAASAVGLVVSAPIQAATAAVVLAAHGRPVLFRQERPGRDGKIFQLAKFRSMRHPDATHQTDAERLTTVGKFIRATSLDELPSLWNVLKGDMSLVGPRPLRTYYLPLYNERQARRHEVRPGITGLAQVNGRNLLSWEERFELDVEYVDNRSLHLDLKILAMTVTAVFKRSGISAEGQATMTAFTGTPDHA</sequence>
<evidence type="ECO:0000259" key="2">
    <source>
        <dbReference type="Pfam" id="PF02397"/>
    </source>
</evidence>
<dbReference type="EMBL" id="NMVI01000015">
    <property type="protein sequence ID" value="OYN87980.1"/>
    <property type="molecule type" value="Genomic_DNA"/>
</dbReference>
<evidence type="ECO:0000313" key="4">
    <source>
        <dbReference type="Proteomes" id="UP000216533"/>
    </source>
</evidence>
<proteinExistence type="inferred from homology"/>
<dbReference type="PANTHER" id="PTHR30576:SF8">
    <property type="entry name" value="UNDECAPRENYL-PHOSPHATE GALACTOSE PHOSPHOTRANSFERASE"/>
    <property type="match status" value="1"/>
</dbReference>
<comment type="similarity">
    <text evidence="1">Belongs to the bacterial sugar transferase family.</text>
</comment>